<organism evidence="5 6">
    <name type="scientific">Candidatus Methylumidiphilus alinenensis</name>
    <dbReference type="NCBI Taxonomy" id="2202197"/>
    <lineage>
        <taxon>Bacteria</taxon>
        <taxon>Pseudomonadati</taxon>
        <taxon>Pseudomonadota</taxon>
        <taxon>Gammaproteobacteria</taxon>
        <taxon>Methylococcales</taxon>
        <taxon>Candidatus Methylumidiphilus</taxon>
    </lineage>
</organism>
<dbReference type="FunFam" id="3.40.1260.10:FF:000001">
    <property type="entry name" value="Sulfurtransferase TusD"/>
    <property type="match status" value="1"/>
</dbReference>
<dbReference type="NCBIfam" id="TIGR03012">
    <property type="entry name" value="sulf_tusD_dsrE"/>
    <property type="match status" value="1"/>
</dbReference>
<dbReference type="GO" id="GO:0097163">
    <property type="term" value="F:sulfur carrier activity"/>
    <property type="evidence" value="ECO:0007669"/>
    <property type="project" value="TreeGrafter"/>
</dbReference>
<keyword evidence="4 5" id="KW-0808">Transferase</keyword>
<dbReference type="InterPro" id="IPR017463">
    <property type="entry name" value="Sulphur_relay_TusD/DsrE"/>
</dbReference>
<dbReference type="PANTHER" id="PTHR34874">
    <property type="entry name" value="PROTEIN YCHN"/>
    <property type="match status" value="1"/>
</dbReference>
<evidence type="ECO:0000256" key="4">
    <source>
        <dbReference type="ARBA" id="ARBA00022679"/>
    </source>
</evidence>
<keyword evidence="3" id="KW-0963">Cytoplasm</keyword>
<dbReference type="AlphaFoldDB" id="A0A2W4S6L9"/>
<dbReference type="Pfam" id="PF02635">
    <property type="entry name" value="DsrE"/>
    <property type="match status" value="1"/>
</dbReference>
<dbReference type="PANTHER" id="PTHR34874:SF3">
    <property type="entry name" value="SULFURTRANSFERASE TUSD"/>
    <property type="match status" value="1"/>
</dbReference>
<comment type="subcellular location">
    <subcellularLocation>
        <location evidence="1">Cytoplasm</location>
    </subcellularLocation>
</comment>
<dbReference type="Proteomes" id="UP000249396">
    <property type="component" value="Unassembled WGS sequence"/>
</dbReference>
<dbReference type="InterPro" id="IPR027396">
    <property type="entry name" value="DsrEFH-like"/>
</dbReference>
<dbReference type="NCBIfam" id="NF001237">
    <property type="entry name" value="PRK00207.1"/>
    <property type="match status" value="1"/>
</dbReference>
<comment type="similarity">
    <text evidence="2">Belongs to the DsrE/TusD family.</text>
</comment>
<comment type="caution">
    <text evidence="5">The sequence shown here is derived from an EMBL/GenBank/DDBJ whole genome shotgun (WGS) entry which is preliminary data.</text>
</comment>
<sequence>MKFAIQINSAPWENQSCETAYQFSRAALRMGHQIQRIFFYSEGVYNGLRWMTPPEEEAPLLRRWSALATEQGIDLVICISAAQRRGLLEQTESRRVGKLDDDLALGFRIAGLGMWVDACLKADRFLVFGA</sequence>
<reference evidence="5 6" key="1">
    <citation type="journal article" date="2018" name="Aquat. Microb. Ecol.">
        <title>Gammaproteobacterial methanotrophs dominate.</title>
        <authorList>
            <person name="Rissanen A.J."/>
            <person name="Saarenheimo J."/>
            <person name="Tiirola M."/>
            <person name="Peura S."/>
            <person name="Aalto S.L."/>
            <person name="Karvinen A."/>
            <person name="Nykanen H."/>
        </authorList>
    </citation>
    <scope>NUCLEOTIDE SEQUENCE [LARGE SCALE GENOMIC DNA]</scope>
    <source>
        <strain evidence="5">AMbin10</strain>
    </source>
</reference>
<evidence type="ECO:0000256" key="1">
    <source>
        <dbReference type="ARBA" id="ARBA00004496"/>
    </source>
</evidence>
<dbReference type="InterPro" id="IPR003787">
    <property type="entry name" value="Sulphur_relay_DsrE/F-like"/>
</dbReference>
<proteinExistence type="inferred from homology"/>
<dbReference type="GO" id="GO:1990228">
    <property type="term" value="C:sulfurtransferase complex"/>
    <property type="evidence" value="ECO:0007669"/>
    <property type="project" value="TreeGrafter"/>
</dbReference>
<evidence type="ECO:0000313" key="5">
    <source>
        <dbReference type="EMBL" id="PZN69514.1"/>
    </source>
</evidence>
<evidence type="ECO:0000256" key="3">
    <source>
        <dbReference type="ARBA" id="ARBA00022490"/>
    </source>
</evidence>
<accession>A0A2W4S6L9</accession>
<dbReference type="Gene3D" id="3.40.1260.10">
    <property type="entry name" value="DsrEFH-like"/>
    <property type="match status" value="1"/>
</dbReference>
<dbReference type="EMBL" id="QJPH01000575">
    <property type="protein sequence ID" value="PZN69514.1"/>
    <property type="molecule type" value="Genomic_DNA"/>
</dbReference>
<name>A0A2W4S6L9_9GAMM</name>
<protein>
    <submittedName>
        <fullName evidence="5">Sulfurtransferase complex subunit TusD</fullName>
    </submittedName>
</protein>
<evidence type="ECO:0000313" key="6">
    <source>
        <dbReference type="Proteomes" id="UP000249396"/>
    </source>
</evidence>
<dbReference type="GO" id="GO:0002143">
    <property type="term" value="P:tRNA wobble position uridine thiolation"/>
    <property type="evidence" value="ECO:0007669"/>
    <property type="project" value="TreeGrafter"/>
</dbReference>
<gene>
    <name evidence="5" type="primary">tusD</name>
    <name evidence="5" type="ORF">DM484_29580</name>
</gene>
<dbReference type="SUPFAM" id="SSF75169">
    <property type="entry name" value="DsrEFH-like"/>
    <property type="match status" value="1"/>
</dbReference>
<dbReference type="GO" id="GO:0016783">
    <property type="term" value="F:sulfurtransferase activity"/>
    <property type="evidence" value="ECO:0007669"/>
    <property type="project" value="InterPro"/>
</dbReference>
<evidence type="ECO:0000256" key="2">
    <source>
        <dbReference type="ARBA" id="ARBA00007067"/>
    </source>
</evidence>